<gene>
    <name evidence="1" type="ORF">H6F99_15750</name>
</gene>
<evidence type="ECO:0000313" key="1">
    <source>
        <dbReference type="EMBL" id="MBD2279694.1"/>
    </source>
</evidence>
<proteinExistence type="predicted"/>
<sequence length="168" mass="19117">MMKQPWGAIQVKKALCAMISGVGVGMIFWGCNANNPQFQDTRWNIYGNRRYGFEFPYPHTWQVLGNPDNSDGVVLVSPNQKNVEIRAYASKPVLKSLTKSSQPVPNFRTHQGFAGVLAVDAGEKVTVIKLTISQEKLEYHWQGQSGSKDFPNYYRLFYYIAQEYKISQ</sequence>
<comment type="caution">
    <text evidence="1">The sequence shown here is derived from an EMBL/GenBank/DDBJ whole genome shotgun (WGS) entry which is preliminary data.</text>
</comment>
<protein>
    <submittedName>
        <fullName evidence="1">Uncharacterized protein</fullName>
    </submittedName>
</protein>
<dbReference type="Proteomes" id="UP000606721">
    <property type="component" value="Unassembled WGS sequence"/>
</dbReference>
<reference evidence="1 2" key="1">
    <citation type="journal article" date="2020" name="ISME J.">
        <title>Comparative genomics reveals insights into cyanobacterial evolution and habitat adaptation.</title>
        <authorList>
            <person name="Chen M.Y."/>
            <person name="Teng W.K."/>
            <person name="Zhao L."/>
            <person name="Hu C.X."/>
            <person name="Zhou Y.K."/>
            <person name="Han B.P."/>
            <person name="Song L.R."/>
            <person name="Shu W.S."/>
        </authorList>
    </citation>
    <scope>NUCLEOTIDE SEQUENCE [LARGE SCALE GENOMIC DNA]</scope>
    <source>
        <strain evidence="1 2">FACHB-1040</strain>
    </source>
</reference>
<keyword evidence="2" id="KW-1185">Reference proteome</keyword>
<name>A0ABR8C1T2_APHFL</name>
<dbReference type="EMBL" id="JACJQT010000041">
    <property type="protein sequence ID" value="MBD2279694.1"/>
    <property type="molecule type" value="Genomic_DNA"/>
</dbReference>
<organism evidence="1 2">
    <name type="scientific">Aphanizomenon flos-aquae FACHB-1040</name>
    <dbReference type="NCBI Taxonomy" id="2692887"/>
    <lineage>
        <taxon>Bacteria</taxon>
        <taxon>Bacillati</taxon>
        <taxon>Cyanobacteriota</taxon>
        <taxon>Cyanophyceae</taxon>
        <taxon>Nostocales</taxon>
        <taxon>Aphanizomenonaceae</taxon>
        <taxon>Aphanizomenon</taxon>
    </lineage>
</organism>
<evidence type="ECO:0000313" key="2">
    <source>
        <dbReference type="Proteomes" id="UP000606721"/>
    </source>
</evidence>
<dbReference type="RefSeq" id="WP_190383531.1">
    <property type="nucleotide sequence ID" value="NZ_JACJQT010000041.1"/>
</dbReference>
<accession>A0ABR8C1T2</accession>